<dbReference type="EMBL" id="CP021455">
    <property type="protein sequence ID" value="ARU04755.1"/>
    <property type="molecule type" value="Genomic_DNA"/>
</dbReference>
<sequence length="90" mass="9931">MKAAIETVAEAAIAWNRARLHRIAVARSVPSLAIGYSEQEHQLRLAKKAEAQAKAYLRKICAKADPTCVVLEADVRAPRLRLLDAQIIDI</sequence>
<evidence type="ECO:0000313" key="2">
    <source>
        <dbReference type="Proteomes" id="UP000196138"/>
    </source>
</evidence>
<dbReference type="KEGG" id="cser:CCO03_08755"/>
<dbReference type="RefSeq" id="WP_087279959.1">
    <property type="nucleotide sequence ID" value="NZ_CP021455.1"/>
</dbReference>
<evidence type="ECO:0000313" key="1">
    <source>
        <dbReference type="EMBL" id="ARU04755.1"/>
    </source>
</evidence>
<name>A0A1Y0EM76_9BURK</name>
<dbReference type="Proteomes" id="UP000196138">
    <property type="component" value="Chromosome"/>
</dbReference>
<protein>
    <submittedName>
        <fullName evidence="1">Uncharacterized protein</fullName>
    </submittedName>
</protein>
<reference evidence="1 2" key="1">
    <citation type="submission" date="2017-05" db="EMBL/GenBank/DDBJ databases">
        <authorList>
            <person name="Song R."/>
            <person name="Chenine A.L."/>
            <person name="Ruprecht R.M."/>
        </authorList>
    </citation>
    <scope>NUCLEOTIDE SEQUENCE [LARGE SCALE GENOMIC DNA]</scope>
    <source>
        <strain evidence="1 2">DSM 26136</strain>
    </source>
</reference>
<gene>
    <name evidence="1" type="ORF">CCO03_08755</name>
</gene>
<organism evidence="1 2">
    <name type="scientific">Comamonas serinivorans</name>
    <dbReference type="NCBI Taxonomy" id="1082851"/>
    <lineage>
        <taxon>Bacteria</taxon>
        <taxon>Pseudomonadati</taxon>
        <taxon>Pseudomonadota</taxon>
        <taxon>Betaproteobacteria</taxon>
        <taxon>Burkholderiales</taxon>
        <taxon>Comamonadaceae</taxon>
        <taxon>Comamonas</taxon>
    </lineage>
</organism>
<dbReference type="OrthoDB" id="9957770at2"/>
<accession>A0A1Y0EM76</accession>
<dbReference type="AlphaFoldDB" id="A0A1Y0EM76"/>
<keyword evidence="2" id="KW-1185">Reference proteome</keyword>
<proteinExistence type="predicted"/>